<dbReference type="OrthoDB" id="9972196at2759"/>
<evidence type="ECO:0000313" key="3">
    <source>
        <dbReference type="EMBL" id="ETS60828.1"/>
    </source>
</evidence>
<comment type="similarity">
    <text evidence="1">Belongs to the cycloisomerase 2 family.</text>
</comment>
<dbReference type="Gene3D" id="2.130.10.10">
    <property type="entry name" value="YVTN repeat-like/Quinoprotein amine dehydrogenase"/>
    <property type="match status" value="1"/>
</dbReference>
<dbReference type="HOGENOM" id="CLU_038716_0_1_1"/>
<dbReference type="AlphaFoldDB" id="W3VGQ5"/>
<feature type="region of interest" description="Disordered" evidence="2">
    <location>
        <begin position="65"/>
        <end position="84"/>
    </location>
</feature>
<gene>
    <name evidence="3" type="ORF">PaG_04741</name>
</gene>
<dbReference type="InterPro" id="IPR015943">
    <property type="entry name" value="WD40/YVTN_repeat-like_dom_sf"/>
</dbReference>
<dbReference type="GO" id="GO:0017057">
    <property type="term" value="F:6-phosphogluconolactonase activity"/>
    <property type="evidence" value="ECO:0007669"/>
    <property type="project" value="TreeGrafter"/>
</dbReference>
<dbReference type="Pfam" id="PF10282">
    <property type="entry name" value="Lactonase"/>
    <property type="match status" value="1"/>
</dbReference>
<evidence type="ECO:0000256" key="2">
    <source>
        <dbReference type="SAM" id="MobiDB-lite"/>
    </source>
</evidence>
<accession>W3VGQ5</accession>
<dbReference type="PANTHER" id="PTHR30344">
    <property type="entry name" value="6-PHOSPHOGLUCONOLACTONASE-RELATED"/>
    <property type="match status" value="1"/>
</dbReference>
<dbReference type="InterPro" id="IPR050282">
    <property type="entry name" value="Cycloisomerase_2"/>
</dbReference>
<dbReference type="InterPro" id="IPR019405">
    <property type="entry name" value="Lactonase_7-beta_prop"/>
</dbReference>
<dbReference type="SUPFAM" id="SSF51004">
    <property type="entry name" value="C-terminal (heme d1) domain of cytochrome cd1-nitrite reductase"/>
    <property type="match status" value="1"/>
</dbReference>
<comment type="caution">
    <text evidence="3">The sequence shown here is derived from an EMBL/GenBank/DDBJ whole genome shotgun (WGS) entry which is preliminary data.</text>
</comment>
<dbReference type="Proteomes" id="UP000019462">
    <property type="component" value="Unassembled WGS sequence"/>
</dbReference>
<reference evidence="3 4" key="1">
    <citation type="journal article" date="2014" name="Genome Announc.">
        <title>Genome sequence of the basidiomycetous fungus Pseudozyma aphidis DSM70725, an efficient producer of biosurfactant mannosylerythritol lipids.</title>
        <authorList>
            <person name="Lorenz S."/>
            <person name="Guenther M."/>
            <person name="Grumaz C."/>
            <person name="Rupp S."/>
            <person name="Zibek S."/>
            <person name="Sohn K."/>
        </authorList>
    </citation>
    <scope>NUCLEOTIDE SEQUENCE [LARGE SCALE GENOMIC DNA]</scope>
    <source>
        <strain evidence="4">ATCC 32657 / CBS 517.83 / DSM 70725 / JCM 10318 / NBRC 10182 / NRRL Y-7954 / St-0401</strain>
    </source>
</reference>
<keyword evidence="4" id="KW-1185">Reference proteome</keyword>
<name>W3VGQ5_MOEAP</name>
<organism evidence="3 4">
    <name type="scientific">Moesziomyces aphidis</name>
    <name type="common">Pseudozyma aphidis</name>
    <dbReference type="NCBI Taxonomy" id="84754"/>
    <lineage>
        <taxon>Eukaryota</taxon>
        <taxon>Fungi</taxon>
        <taxon>Dikarya</taxon>
        <taxon>Basidiomycota</taxon>
        <taxon>Ustilaginomycotina</taxon>
        <taxon>Ustilaginomycetes</taxon>
        <taxon>Ustilaginales</taxon>
        <taxon>Ustilaginaceae</taxon>
        <taxon>Moesziomyces</taxon>
    </lineage>
</organism>
<dbReference type="EMBL" id="AWNI01000022">
    <property type="protein sequence ID" value="ETS60828.1"/>
    <property type="molecule type" value="Genomic_DNA"/>
</dbReference>
<evidence type="ECO:0000313" key="4">
    <source>
        <dbReference type="Proteomes" id="UP000019462"/>
    </source>
</evidence>
<dbReference type="InterPro" id="IPR011048">
    <property type="entry name" value="Haem_d1_sf"/>
</dbReference>
<sequence>MKEVPTPIYRRLSEVKRLWSAKLHGRPSRLAKTPTRTERCERALQFASARRIAAGEAYNSQPMLARMSTHRSSSPSSTLEPRCDHRSYSSLLPRAEALRMLTRAPFALLATLSLALCASATSHASKPAKMASYTLFAAGYNGTIVPYSVDADKGQLERISHGVQVNSSGTSPSWIAYTSGHHGHAKHSDLRLYSVDETAPGRLFSHTYQAAKGTIVQTGTDLQRTNGTSSGGDGPVSCLVGHGPSKGLLFVANYNAGTAAVVSINKHDGTLAKEAKHVFQFTRPASAPKLGPVPDRQDHSYAHQVSITPSGRWVYVCDLGADQIHHLRIDDAHNVEFVASTDLPAGSGPRHITFHRDCSGRTFAYLASELDNTVSAFAHDDATGKLERIQDPILASPPGEPLSGPGILPTNRTTAEIAVVPAGDFVYVSDRGDEEEDHISIFSRDTETGKLSFVEWVKSGGRMPRHFSLSSDTGRDDSARWLAVGHQTDQNIVIFERHPDTGKLTRADVRANIGQVAFTGFAPF</sequence>
<proteinExistence type="inferred from homology"/>
<evidence type="ECO:0000256" key="1">
    <source>
        <dbReference type="ARBA" id="ARBA00005564"/>
    </source>
</evidence>
<protein>
    <recommendedName>
        <fullName evidence="5">6-phosphogluconolactonase</fullName>
    </recommendedName>
</protein>
<dbReference type="PANTHER" id="PTHR30344:SF1">
    <property type="entry name" value="6-PHOSPHOGLUCONOLACTONASE"/>
    <property type="match status" value="1"/>
</dbReference>
<evidence type="ECO:0008006" key="5">
    <source>
        <dbReference type="Google" id="ProtNLM"/>
    </source>
</evidence>